<evidence type="ECO:0000256" key="1">
    <source>
        <dbReference type="SAM" id="MobiDB-lite"/>
    </source>
</evidence>
<dbReference type="Proteomes" id="UP000472372">
    <property type="component" value="Chromosome 3"/>
</dbReference>
<gene>
    <name evidence="2" type="ORF">PTTW11_03018</name>
</gene>
<proteinExistence type="predicted"/>
<feature type="compositionally biased region" description="Low complexity" evidence="1">
    <location>
        <begin position="325"/>
        <end position="336"/>
    </location>
</feature>
<name>A0A6S6VCN8_9PLEO</name>
<dbReference type="EMBL" id="HG992979">
    <property type="protein sequence ID" value="CAE7020154.1"/>
    <property type="molecule type" value="Genomic_DNA"/>
</dbReference>
<reference evidence="2" key="1">
    <citation type="submission" date="2021-02" db="EMBL/GenBank/DDBJ databases">
        <authorList>
            <person name="Syme A R."/>
            <person name="Syme A R."/>
            <person name="Moolhuijzen P."/>
        </authorList>
    </citation>
    <scope>NUCLEOTIDE SEQUENCE</scope>
    <source>
        <strain evidence="2">W1-1</strain>
    </source>
</reference>
<protein>
    <submittedName>
        <fullName evidence="2">Uncharacterized protein</fullName>
    </submittedName>
</protein>
<evidence type="ECO:0000313" key="3">
    <source>
        <dbReference type="Proteomes" id="UP000472372"/>
    </source>
</evidence>
<accession>A0A6S6VCN8</accession>
<dbReference type="AlphaFoldDB" id="A0A6S6VCN8"/>
<feature type="region of interest" description="Disordered" evidence="1">
    <location>
        <begin position="43"/>
        <end position="67"/>
    </location>
</feature>
<feature type="region of interest" description="Disordered" evidence="1">
    <location>
        <begin position="115"/>
        <end position="146"/>
    </location>
</feature>
<feature type="region of interest" description="Disordered" evidence="1">
    <location>
        <begin position="302"/>
        <end position="342"/>
    </location>
</feature>
<organism evidence="2 3">
    <name type="scientific">Pyrenophora teres f. teres</name>
    <dbReference type="NCBI Taxonomy" id="97479"/>
    <lineage>
        <taxon>Eukaryota</taxon>
        <taxon>Fungi</taxon>
        <taxon>Dikarya</taxon>
        <taxon>Ascomycota</taxon>
        <taxon>Pezizomycotina</taxon>
        <taxon>Dothideomycetes</taxon>
        <taxon>Pleosporomycetidae</taxon>
        <taxon>Pleosporales</taxon>
        <taxon>Pleosporineae</taxon>
        <taxon>Pleosporaceae</taxon>
        <taxon>Pyrenophora</taxon>
    </lineage>
</organism>
<evidence type="ECO:0000313" key="2">
    <source>
        <dbReference type="EMBL" id="CAE7020154.1"/>
    </source>
</evidence>
<sequence>MSKILPEEFTADKHSMRIGSEGHIVCGTTSGQGSPFTTRFDQTASDTDHSGPFDTVTLSPPVNDSLMLRRTGSGLDVEEATRRGLAIDSAPTTPTWTTHANEEHTRGALLVPSHAPVQHAPPTSQPSTPLPADTRIPHGPANQPATSKLIKTFPSSIRSRVRSFTDAEPLAFRWTFPAHKRYRVKDEEAFAALREKNIEWYVTTGLLKEDALGLKWAAGDYTYLLYWHHDWMPTPDGVDSTCRSLHIGTEFIRDWQVGNWEADCATVVVQDRPATPIVEQPDPIIAPLFRLEQVTSLTNNPSIAGTLPLRPRSALSKRKVPLPPSSDSDSGSSVGGKRVRLHREKRHRILEFAVDDSGVPVEEEGKVVETKVDETIVLTDNEGKTVKSRLGP</sequence>